<feature type="domain" description="HTH tetR-type" evidence="7">
    <location>
        <begin position="5"/>
        <end position="65"/>
    </location>
</feature>
<name>A0A8J3QKS4_9ACTN</name>
<dbReference type="EMBL" id="BONZ01000009">
    <property type="protein sequence ID" value="GIH12764.1"/>
    <property type="molecule type" value="Genomic_DNA"/>
</dbReference>
<dbReference type="PANTHER" id="PTHR30055:SF175">
    <property type="entry name" value="HTH-TYPE TRANSCRIPTIONAL REPRESSOR KSTR2"/>
    <property type="match status" value="1"/>
</dbReference>
<dbReference type="InterPro" id="IPR050109">
    <property type="entry name" value="HTH-type_TetR-like_transc_reg"/>
</dbReference>
<dbReference type="Gene3D" id="1.10.357.10">
    <property type="entry name" value="Tetracycline Repressor, domain 2"/>
    <property type="match status" value="1"/>
</dbReference>
<keyword evidence="4" id="KW-0804">Transcription</keyword>
<dbReference type="Pfam" id="PF00440">
    <property type="entry name" value="TetR_N"/>
    <property type="match status" value="1"/>
</dbReference>
<dbReference type="InterPro" id="IPR001647">
    <property type="entry name" value="HTH_TetR"/>
</dbReference>
<gene>
    <name evidence="8" type="ORF">Raf01_09360</name>
</gene>
<sequence>MRDQSDTRARIQQVALELFTEQGYEATSLREIAERLGVTKAALYYHFKTKEDIVSSLVQDRIDALEELIAWAGTQAPGPGRRREFIQRYAAELHENRHHEIMRFFERNQTALRDHPKSEQMRERMFEIINILSSPGDPLTVRLKGSMAIFALHATWFVLRDESVTDAERRAAAIQVALELVEPGDESPAQTGGGAVGQAAAR</sequence>
<dbReference type="SUPFAM" id="SSF46689">
    <property type="entry name" value="Homeodomain-like"/>
    <property type="match status" value="1"/>
</dbReference>
<accession>A0A8J3QKS4</accession>
<dbReference type="PROSITE" id="PS01081">
    <property type="entry name" value="HTH_TETR_1"/>
    <property type="match status" value="1"/>
</dbReference>
<evidence type="ECO:0000256" key="6">
    <source>
        <dbReference type="SAM" id="MobiDB-lite"/>
    </source>
</evidence>
<evidence type="ECO:0000256" key="5">
    <source>
        <dbReference type="PROSITE-ProRule" id="PRU00335"/>
    </source>
</evidence>
<evidence type="ECO:0000256" key="4">
    <source>
        <dbReference type="ARBA" id="ARBA00023163"/>
    </source>
</evidence>
<dbReference type="PROSITE" id="PS50977">
    <property type="entry name" value="HTH_TETR_2"/>
    <property type="match status" value="1"/>
</dbReference>
<feature type="DNA-binding region" description="H-T-H motif" evidence="5">
    <location>
        <begin position="28"/>
        <end position="47"/>
    </location>
</feature>
<dbReference type="Proteomes" id="UP000642748">
    <property type="component" value="Unassembled WGS sequence"/>
</dbReference>
<evidence type="ECO:0000256" key="3">
    <source>
        <dbReference type="ARBA" id="ARBA00023125"/>
    </source>
</evidence>
<evidence type="ECO:0000313" key="9">
    <source>
        <dbReference type="Proteomes" id="UP000642748"/>
    </source>
</evidence>
<organism evidence="8 9">
    <name type="scientific">Rugosimonospora africana</name>
    <dbReference type="NCBI Taxonomy" id="556532"/>
    <lineage>
        <taxon>Bacteria</taxon>
        <taxon>Bacillati</taxon>
        <taxon>Actinomycetota</taxon>
        <taxon>Actinomycetes</taxon>
        <taxon>Micromonosporales</taxon>
        <taxon>Micromonosporaceae</taxon>
        <taxon>Rugosimonospora</taxon>
    </lineage>
</organism>
<reference evidence="8" key="1">
    <citation type="submission" date="2021-01" db="EMBL/GenBank/DDBJ databases">
        <title>Whole genome shotgun sequence of Rugosimonospora africana NBRC 104875.</title>
        <authorList>
            <person name="Komaki H."/>
            <person name="Tamura T."/>
        </authorList>
    </citation>
    <scope>NUCLEOTIDE SEQUENCE</scope>
    <source>
        <strain evidence="8">NBRC 104875</strain>
    </source>
</reference>
<evidence type="ECO:0000313" key="8">
    <source>
        <dbReference type="EMBL" id="GIH12764.1"/>
    </source>
</evidence>
<comment type="caution">
    <text evidence="8">The sequence shown here is derived from an EMBL/GenBank/DDBJ whole genome shotgun (WGS) entry which is preliminary data.</text>
</comment>
<evidence type="ECO:0000259" key="7">
    <source>
        <dbReference type="PROSITE" id="PS50977"/>
    </source>
</evidence>
<keyword evidence="2" id="KW-0805">Transcription regulation</keyword>
<dbReference type="GO" id="GO:0003700">
    <property type="term" value="F:DNA-binding transcription factor activity"/>
    <property type="evidence" value="ECO:0007669"/>
    <property type="project" value="TreeGrafter"/>
</dbReference>
<evidence type="ECO:0000256" key="1">
    <source>
        <dbReference type="ARBA" id="ARBA00022491"/>
    </source>
</evidence>
<evidence type="ECO:0000256" key="2">
    <source>
        <dbReference type="ARBA" id="ARBA00023015"/>
    </source>
</evidence>
<protein>
    <submittedName>
        <fullName evidence="8">TetR family transcriptional regulator</fullName>
    </submittedName>
</protein>
<keyword evidence="3 5" id="KW-0238">DNA-binding</keyword>
<dbReference type="AlphaFoldDB" id="A0A8J3QKS4"/>
<proteinExistence type="predicted"/>
<dbReference type="RefSeq" id="WP_203916453.1">
    <property type="nucleotide sequence ID" value="NZ_BONZ01000009.1"/>
</dbReference>
<dbReference type="InterPro" id="IPR023772">
    <property type="entry name" value="DNA-bd_HTH_TetR-type_CS"/>
</dbReference>
<feature type="region of interest" description="Disordered" evidence="6">
    <location>
        <begin position="183"/>
        <end position="202"/>
    </location>
</feature>
<dbReference type="InterPro" id="IPR009057">
    <property type="entry name" value="Homeodomain-like_sf"/>
</dbReference>
<keyword evidence="1" id="KW-0678">Repressor</keyword>
<dbReference type="PANTHER" id="PTHR30055">
    <property type="entry name" value="HTH-TYPE TRANSCRIPTIONAL REGULATOR RUTR"/>
    <property type="match status" value="1"/>
</dbReference>
<keyword evidence="9" id="KW-1185">Reference proteome</keyword>
<dbReference type="GO" id="GO:0000976">
    <property type="term" value="F:transcription cis-regulatory region binding"/>
    <property type="evidence" value="ECO:0007669"/>
    <property type="project" value="TreeGrafter"/>
</dbReference>
<dbReference type="PRINTS" id="PR00455">
    <property type="entry name" value="HTHTETR"/>
</dbReference>